<dbReference type="PROSITE" id="PS50157">
    <property type="entry name" value="ZINC_FINGER_C2H2_2"/>
    <property type="match status" value="1"/>
</dbReference>
<name>A0AAW0U9I0_SCYPA</name>
<protein>
    <recommendedName>
        <fullName evidence="3">C2H2-type domain-containing protein</fullName>
    </recommendedName>
</protein>
<keyword evidence="1" id="KW-0862">Zinc</keyword>
<dbReference type="Proteomes" id="UP001487740">
    <property type="component" value="Unassembled WGS sequence"/>
</dbReference>
<feature type="compositionally biased region" description="Polar residues" evidence="2">
    <location>
        <begin position="231"/>
        <end position="253"/>
    </location>
</feature>
<dbReference type="InterPro" id="IPR013087">
    <property type="entry name" value="Znf_C2H2_type"/>
</dbReference>
<feature type="region of interest" description="Disordered" evidence="2">
    <location>
        <begin position="32"/>
        <end position="71"/>
    </location>
</feature>
<feature type="compositionally biased region" description="Basic and acidic residues" evidence="2">
    <location>
        <begin position="407"/>
        <end position="417"/>
    </location>
</feature>
<reference evidence="4 5" key="1">
    <citation type="submission" date="2023-03" db="EMBL/GenBank/DDBJ databases">
        <title>High-quality genome of Scylla paramamosain provides insights in environmental adaptation.</title>
        <authorList>
            <person name="Zhang L."/>
        </authorList>
    </citation>
    <scope>NUCLEOTIDE SEQUENCE [LARGE SCALE GENOMIC DNA]</scope>
    <source>
        <strain evidence="4">LZ_2023a</strain>
        <tissue evidence="4">Muscle</tissue>
    </source>
</reference>
<proteinExistence type="predicted"/>
<feature type="region of interest" description="Disordered" evidence="2">
    <location>
        <begin position="231"/>
        <end position="331"/>
    </location>
</feature>
<feature type="domain" description="C2H2-type" evidence="3">
    <location>
        <begin position="332"/>
        <end position="359"/>
    </location>
</feature>
<feature type="compositionally biased region" description="Low complexity" evidence="2">
    <location>
        <begin position="158"/>
        <end position="167"/>
    </location>
</feature>
<comment type="caution">
    <text evidence="4">The sequence shown here is derived from an EMBL/GenBank/DDBJ whole genome shotgun (WGS) entry which is preliminary data.</text>
</comment>
<feature type="compositionally biased region" description="Polar residues" evidence="2">
    <location>
        <begin position="41"/>
        <end position="50"/>
    </location>
</feature>
<evidence type="ECO:0000256" key="1">
    <source>
        <dbReference type="PROSITE-ProRule" id="PRU00042"/>
    </source>
</evidence>
<feature type="compositionally biased region" description="Gly residues" evidence="2">
    <location>
        <begin position="131"/>
        <end position="141"/>
    </location>
</feature>
<feature type="compositionally biased region" description="Low complexity" evidence="2">
    <location>
        <begin position="142"/>
        <end position="151"/>
    </location>
</feature>
<evidence type="ECO:0000256" key="2">
    <source>
        <dbReference type="SAM" id="MobiDB-lite"/>
    </source>
</evidence>
<organism evidence="4 5">
    <name type="scientific">Scylla paramamosain</name>
    <name type="common">Mud crab</name>
    <dbReference type="NCBI Taxonomy" id="85552"/>
    <lineage>
        <taxon>Eukaryota</taxon>
        <taxon>Metazoa</taxon>
        <taxon>Ecdysozoa</taxon>
        <taxon>Arthropoda</taxon>
        <taxon>Crustacea</taxon>
        <taxon>Multicrustacea</taxon>
        <taxon>Malacostraca</taxon>
        <taxon>Eumalacostraca</taxon>
        <taxon>Eucarida</taxon>
        <taxon>Decapoda</taxon>
        <taxon>Pleocyemata</taxon>
        <taxon>Brachyura</taxon>
        <taxon>Eubrachyura</taxon>
        <taxon>Portunoidea</taxon>
        <taxon>Portunidae</taxon>
        <taxon>Portuninae</taxon>
        <taxon>Scylla</taxon>
    </lineage>
</organism>
<keyword evidence="1" id="KW-0479">Metal-binding</keyword>
<keyword evidence="1" id="KW-0863">Zinc-finger</keyword>
<evidence type="ECO:0000313" key="4">
    <source>
        <dbReference type="EMBL" id="KAK8395586.1"/>
    </source>
</evidence>
<dbReference type="SUPFAM" id="SSF57667">
    <property type="entry name" value="beta-beta-alpha zinc fingers"/>
    <property type="match status" value="1"/>
</dbReference>
<feature type="compositionally biased region" description="Polar residues" evidence="2">
    <location>
        <begin position="94"/>
        <end position="110"/>
    </location>
</feature>
<feature type="region of interest" description="Disordered" evidence="2">
    <location>
        <begin position="380"/>
        <end position="432"/>
    </location>
</feature>
<evidence type="ECO:0000259" key="3">
    <source>
        <dbReference type="PROSITE" id="PS50157"/>
    </source>
</evidence>
<dbReference type="AlphaFoldDB" id="A0AAW0U9I0"/>
<gene>
    <name evidence="4" type="ORF">O3P69_005590</name>
</gene>
<dbReference type="Gene3D" id="3.30.160.60">
    <property type="entry name" value="Classic Zinc Finger"/>
    <property type="match status" value="1"/>
</dbReference>
<accession>A0AAW0U9I0</accession>
<dbReference type="InterPro" id="IPR036236">
    <property type="entry name" value="Znf_C2H2_sf"/>
</dbReference>
<dbReference type="GO" id="GO:0008270">
    <property type="term" value="F:zinc ion binding"/>
    <property type="evidence" value="ECO:0007669"/>
    <property type="project" value="UniProtKB-KW"/>
</dbReference>
<evidence type="ECO:0000313" key="5">
    <source>
        <dbReference type="Proteomes" id="UP001487740"/>
    </source>
</evidence>
<feature type="compositionally biased region" description="Polar residues" evidence="2">
    <location>
        <begin position="263"/>
        <end position="301"/>
    </location>
</feature>
<sequence length="432" mass="46172">MELNDNTFDIIEGGVTLPDCFATVNTATAQSQEPAAVESSAAATPQQHMQLDTEEQGSAAEKDYSSSRLSFGSNVGSSSFESFINNEDVQDSDTLVTVPSQPGPTSSVGQEQLDGHEGGLPSGPTSNVGQGQHGGHEGGLPSGPSSSVGQEQPGGGEELLPSGPSSSVGAGTTWWWNNLVVVRNCCLQAPAAVWGRNSLVAMREGCLQTTASVWGRDSLVVVRNGCLQAPSSSVAEKQQLPSSPCSSVGQGQLDSDKEEVPTGLSSSVEQEQQASPGHSSSVAEKQQLPSSPCSSVGQSQLDSDEDLPCLTVPSQELPLSEKNTKARRKENHKCPTCHLSLPSAFSLLLHRRQHNGQEHFHCSSCDFRNPFRQNLEAHVRKKHSRKLKDTEKKRKRAASVSPGVKEAPVKKVKENIPKNKRKLVRQSKRVKK</sequence>
<dbReference type="SMART" id="SM00355">
    <property type="entry name" value="ZnF_C2H2"/>
    <property type="match status" value="2"/>
</dbReference>
<feature type="region of interest" description="Disordered" evidence="2">
    <location>
        <begin position="94"/>
        <end position="167"/>
    </location>
</feature>
<dbReference type="PROSITE" id="PS00028">
    <property type="entry name" value="ZINC_FINGER_C2H2_1"/>
    <property type="match status" value="1"/>
</dbReference>
<dbReference type="EMBL" id="JARAKH010000017">
    <property type="protein sequence ID" value="KAK8395586.1"/>
    <property type="molecule type" value="Genomic_DNA"/>
</dbReference>
<keyword evidence="5" id="KW-1185">Reference proteome</keyword>
<feature type="compositionally biased region" description="Basic residues" evidence="2">
    <location>
        <begin position="418"/>
        <end position="432"/>
    </location>
</feature>